<dbReference type="EMBL" id="NBSK02000003">
    <property type="protein sequence ID" value="KAJ0217893.1"/>
    <property type="molecule type" value="Genomic_DNA"/>
</dbReference>
<sequence length="91" mass="10812">MILVQTTPKHGVFGPRPRTLIAYEKQRPAHLWRKEILHDIMNSCIIMHNMVIQDECMSAVEVEMVVDDDIRFQEFIGRHKKIKDKDAYYEL</sequence>
<organism evidence="1 2">
    <name type="scientific">Lactuca sativa</name>
    <name type="common">Garden lettuce</name>
    <dbReference type="NCBI Taxonomy" id="4236"/>
    <lineage>
        <taxon>Eukaryota</taxon>
        <taxon>Viridiplantae</taxon>
        <taxon>Streptophyta</taxon>
        <taxon>Embryophyta</taxon>
        <taxon>Tracheophyta</taxon>
        <taxon>Spermatophyta</taxon>
        <taxon>Magnoliopsida</taxon>
        <taxon>eudicotyledons</taxon>
        <taxon>Gunneridae</taxon>
        <taxon>Pentapetalae</taxon>
        <taxon>asterids</taxon>
        <taxon>campanulids</taxon>
        <taxon>Asterales</taxon>
        <taxon>Asteraceae</taxon>
        <taxon>Cichorioideae</taxon>
        <taxon>Cichorieae</taxon>
        <taxon>Lactucinae</taxon>
        <taxon>Lactuca</taxon>
    </lineage>
</organism>
<evidence type="ECO:0000313" key="2">
    <source>
        <dbReference type="Proteomes" id="UP000235145"/>
    </source>
</evidence>
<gene>
    <name evidence="1" type="ORF">LSAT_V11C300136430</name>
</gene>
<dbReference type="InterPro" id="IPR006912">
    <property type="entry name" value="Harbinger_derived_prot"/>
</dbReference>
<keyword evidence="2" id="KW-1185">Reference proteome</keyword>
<evidence type="ECO:0000313" key="1">
    <source>
        <dbReference type="EMBL" id="KAJ0217893.1"/>
    </source>
</evidence>
<proteinExistence type="predicted"/>
<dbReference type="Proteomes" id="UP000235145">
    <property type="component" value="Unassembled WGS sequence"/>
</dbReference>
<comment type="caution">
    <text evidence="1">The sequence shown here is derived from an EMBL/GenBank/DDBJ whole genome shotgun (WGS) entry which is preliminary data.</text>
</comment>
<dbReference type="Pfam" id="PF04827">
    <property type="entry name" value="Plant_tran"/>
    <property type="match status" value="1"/>
</dbReference>
<dbReference type="AlphaFoldDB" id="A0A9R1W680"/>
<accession>A0A9R1W680</accession>
<protein>
    <submittedName>
        <fullName evidence="1">Uncharacterized protein</fullName>
    </submittedName>
</protein>
<name>A0A9R1W680_LACSA</name>
<reference evidence="1 2" key="1">
    <citation type="journal article" date="2017" name="Nat. Commun.">
        <title>Genome assembly with in vitro proximity ligation data and whole-genome triplication in lettuce.</title>
        <authorList>
            <person name="Reyes-Chin-Wo S."/>
            <person name="Wang Z."/>
            <person name="Yang X."/>
            <person name="Kozik A."/>
            <person name="Arikit S."/>
            <person name="Song C."/>
            <person name="Xia L."/>
            <person name="Froenicke L."/>
            <person name="Lavelle D.O."/>
            <person name="Truco M.J."/>
            <person name="Xia R."/>
            <person name="Zhu S."/>
            <person name="Xu C."/>
            <person name="Xu H."/>
            <person name="Xu X."/>
            <person name="Cox K."/>
            <person name="Korf I."/>
            <person name="Meyers B.C."/>
            <person name="Michelmore R.W."/>
        </authorList>
    </citation>
    <scope>NUCLEOTIDE SEQUENCE [LARGE SCALE GENOMIC DNA]</scope>
    <source>
        <strain evidence="2">cv. Salinas</strain>
        <tissue evidence="1">Seedlings</tissue>
    </source>
</reference>